<feature type="transmembrane region" description="Helical" evidence="5">
    <location>
        <begin position="27"/>
        <end position="48"/>
    </location>
</feature>
<keyword evidence="2 5" id="KW-0812">Transmembrane</keyword>
<feature type="transmembrane region" description="Helical" evidence="5">
    <location>
        <begin position="181"/>
        <end position="204"/>
    </location>
</feature>
<gene>
    <name evidence="6" type="ORF">OXX778_LOCUS3001</name>
</gene>
<comment type="subcellular location">
    <subcellularLocation>
        <location evidence="1">Membrane</location>
        <topology evidence="1">Multi-pass membrane protein</topology>
    </subcellularLocation>
</comment>
<evidence type="ECO:0000256" key="2">
    <source>
        <dbReference type="ARBA" id="ARBA00022692"/>
    </source>
</evidence>
<proteinExistence type="predicted"/>
<sequence length="618" mass="72194">MTKFKIDDNENISAYDYYKFYLKNSRLLSIAWLLMTICFTICIIIIFVSPEWIGDSLQSNNQGYFGLYRFCIRNKLGISYRCFGMWTDFSTLPKVPSIKAACFFVGFSCLLSLICTFIYIFSLVVKLERIMHICAWIQLLILICFFIGITIYPIGWDSSIIRTVCGKEANQLKLGTCTLRWPYILACILVFQQLFLTILAFLLAGRQAKYLLEYAAQQRTQLTEGLYTIFIRDGQEWKWGSPLLFIYMVFAYIPCMIYSNLTEFKSVPESCVSKNNFKETNKTLKINNNNPFTEKSIRSAIMEIFFLIVIFTRWLLPKGKITLEELSKLLLIYISSIADILDMMKLVKYLNYSNCAETLKVKVFFMSNVSLFFAIVQLSLGLTAKRRSKTQDIDVKKVECNLCMDNKIGSSVSKISSTNKDNFNKKHKGFIFNQLSRFKRWNLKFLNKLQQSFEKEVWGIFVLLIFKDLPFTLIRTYAFIVSINCILWDHSFFFMLKGYFFIIIQLNRCYIIFNEDKLIKNQKDKKENYKNGLENTIQDTTNSHFKQSSSGMQSTSSKSTYFKDLVLDAKDLEQNISFKNSDFFQNENNKMVMSKKHWSLLRKKGKVGVLKNIKAFKK</sequence>
<protein>
    <submittedName>
        <fullName evidence="6">Uncharacterized protein</fullName>
    </submittedName>
</protein>
<dbReference type="GO" id="GO:0005886">
    <property type="term" value="C:plasma membrane"/>
    <property type="evidence" value="ECO:0007669"/>
    <property type="project" value="TreeGrafter"/>
</dbReference>
<feature type="transmembrane region" description="Helical" evidence="5">
    <location>
        <begin position="133"/>
        <end position="154"/>
    </location>
</feature>
<reference evidence="6" key="1">
    <citation type="submission" date="2021-02" db="EMBL/GenBank/DDBJ databases">
        <authorList>
            <person name="Nowell W R."/>
        </authorList>
    </citation>
    <scope>NUCLEOTIDE SEQUENCE</scope>
    <source>
        <strain evidence="6">Ploen Becks lab</strain>
    </source>
</reference>
<dbReference type="Pfam" id="PF10242">
    <property type="entry name" value="L_HMGIC_fpl"/>
    <property type="match status" value="1"/>
</dbReference>
<evidence type="ECO:0000256" key="5">
    <source>
        <dbReference type="SAM" id="Phobius"/>
    </source>
</evidence>
<keyword evidence="3 5" id="KW-1133">Transmembrane helix</keyword>
<name>A0A813N727_9BILA</name>
<feature type="transmembrane region" description="Helical" evidence="5">
    <location>
        <begin position="457"/>
        <end position="480"/>
    </location>
</feature>
<dbReference type="AlphaFoldDB" id="A0A813N727"/>
<feature type="transmembrane region" description="Helical" evidence="5">
    <location>
        <begin position="364"/>
        <end position="384"/>
    </location>
</feature>
<keyword evidence="4 5" id="KW-0472">Membrane</keyword>
<evidence type="ECO:0000256" key="3">
    <source>
        <dbReference type="ARBA" id="ARBA00022989"/>
    </source>
</evidence>
<dbReference type="PANTHER" id="PTHR12489:SF1">
    <property type="entry name" value="LP10272P"/>
    <property type="match status" value="1"/>
</dbReference>
<feature type="transmembrane region" description="Helical" evidence="5">
    <location>
        <begin position="328"/>
        <end position="344"/>
    </location>
</feature>
<organism evidence="6 7">
    <name type="scientific">Brachionus calyciflorus</name>
    <dbReference type="NCBI Taxonomy" id="104777"/>
    <lineage>
        <taxon>Eukaryota</taxon>
        <taxon>Metazoa</taxon>
        <taxon>Spiralia</taxon>
        <taxon>Gnathifera</taxon>
        <taxon>Rotifera</taxon>
        <taxon>Eurotatoria</taxon>
        <taxon>Monogononta</taxon>
        <taxon>Pseudotrocha</taxon>
        <taxon>Ploima</taxon>
        <taxon>Brachionidae</taxon>
        <taxon>Brachionus</taxon>
    </lineage>
</organism>
<dbReference type="InterPro" id="IPR019372">
    <property type="entry name" value="LHFPL"/>
</dbReference>
<feature type="transmembrane region" description="Helical" evidence="5">
    <location>
        <begin position="492"/>
        <end position="513"/>
    </location>
</feature>
<dbReference type="PANTHER" id="PTHR12489">
    <property type="entry name" value="LIPOMA HMGIC FUSION PARTNER-LIKE PROTEIN"/>
    <property type="match status" value="1"/>
</dbReference>
<evidence type="ECO:0000313" key="7">
    <source>
        <dbReference type="Proteomes" id="UP000663879"/>
    </source>
</evidence>
<dbReference type="OrthoDB" id="5873721at2759"/>
<dbReference type="GO" id="GO:0007605">
    <property type="term" value="P:sensory perception of sound"/>
    <property type="evidence" value="ECO:0007669"/>
    <property type="project" value="TreeGrafter"/>
</dbReference>
<keyword evidence="7" id="KW-1185">Reference proteome</keyword>
<feature type="transmembrane region" description="Helical" evidence="5">
    <location>
        <begin position="239"/>
        <end position="259"/>
    </location>
</feature>
<dbReference type="EMBL" id="CAJNOC010000252">
    <property type="protein sequence ID" value="CAF0733683.1"/>
    <property type="molecule type" value="Genomic_DNA"/>
</dbReference>
<dbReference type="Proteomes" id="UP000663879">
    <property type="component" value="Unassembled WGS sequence"/>
</dbReference>
<feature type="transmembrane region" description="Helical" evidence="5">
    <location>
        <begin position="98"/>
        <end position="121"/>
    </location>
</feature>
<comment type="caution">
    <text evidence="6">The sequence shown here is derived from an EMBL/GenBank/DDBJ whole genome shotgun (WGS) entry which is preliminary data.</text>
</comment>
<evidence type="ECO:0000256" key="4">
    <source>
        <dbReference type="ARBA" id="ARBA00023136"/>
    </source>
</evidence>
<evidence type="ECO:0000256" key="1">
    <source>
        <dbReference type="ARBA" id="ARBA00004141"/>
    </source>
</evidence>
<feature type="transmembrane region" description="Helical" evidence="5">
    <location>
        <begin position="297"/>
        <end position="316"/>
    </location>
</feature>
<accession>A0A813N727</accession>
<evidence type="ECO:0000313" key="6">
    <source>
        <dbReference type="EMBL" id="CAF0733683.1"/>
    </source>
</evidence>